<gene>
    <name evidence="2" type="ORF">DU504_15590</name>
</gene>
<feature type="compositionally biased region" description="Low complexity" evidence="1">
    <location>
        <begin position="176"/>
        <end position="192"/>
    </location>
</feature>
<evidence type="ECO:0000256" key="1">
    <source>
        <dbReference type="SAM" id="MobiDB-lite"/>
    </source>
</evidence>
<organism evidence="2 3">
    <name type="scientific">Haloplanus salinus</name>
    <dbReference type="NCBI Taxonomy" id="1126245"/>
    <lineage>
        <taxon>Archaea</taxon>
        <taxon>Methanobacteriati</taxon>
        <taxon>Methanobacteriota</taxon>
        <taxon>Stenosarchaea group</taxon>
        <taxon>Halobacteria</taxon>
        <taxon>Halobacteriales</taxon>
        <taxon>Haloferacaceae</taxon>
        <taxon>Haloplanus</taxon>
    </lineage>
</organism>
<protein>
    <submittedName>
        <fullName evidence="2">Uncharacterized protein</fullName>
    </submittedName>
</protein>
<comment type="caution">
    <text evidence="2">The sequence shown here is derived from an EMBL/GenBank/DDBJ whole genome shotgun (WGS) entry which is preliminary data.</text>
</comment>
<accession>A0A368N118</accession>
<dbReference type="EMBL" id="QPHM01000003">
    <property type="protein sequence ID" value="RCU44217.1"/>
    <property type="molecule type" value="Genomic_DNA"/>
</dbReference>
<dbReference type="RefSeq" id="WP_114450391.1">
    <property type="nucleotide sequence ID" value="NZ_QPHM01000003.1"/>
</dbReference>
<feature type="region of interest" description="Disordered" evidence="1">
    <location>
        <begin position="163"/>
        <end position="200"/>
    </location>
</feature>
<evidence type="ECO:0000313" key="2">
    <source>
        <dbReference type="EMBL" id="RCU44217.1"/>
    </source>
</evidence>
<reference evidence="2 3" key="1">
    <citation type="submission" date="2018-07" db="EMBL/GenBank/DDBJ databases">
        <title>Genome sequences of Haloplanus salinus JCM 18368T.</title>
        <authorList>
            <person name="Kim Y.B."/>
            <person name="Roh S.W."/>
        </authorList>
    </citation>
    <scope>NUCLEOTIDE SEQUENCE [LARGE SCALE GENOMIC DNA]</scope>
    <source>
        <strain evidence="2 3">JCM 18368</strain>
    </source>
</reference>
<dbReference type="AlphaFoldDB" id="A0A368N118"/>
<keyword evidence="3" id="KW-1185">Reference proteome</keyword>
<dbReference type="Proteomes" id="UP000252189">
    <property type="component" value="Unassembled WGS sequence"/>
</dbReference>
<sequence>MRVLVLLLFGQITNIGFFLIMVPLVGGLLRAFNYLGGNVDRVAEAVFSLNLRAFAGTWGVVAAATASGIHTATTSQATVLDDVDQFVDVAIVFRIDVGVEQRGNHGPEEVEEPVKGEPELVGVIENRWRERGSVNSANLCSARIRTACLRASPSLRGPGYFGTPLYVPHREDEDGAQSGQSSRRISSVSAPSAQADCHDQ</sequence>
<proteinExistence type="predicted"/>
<evidence type="ECO:0000313" key="3">
    <source>
        <dbReference type="Proteomes" id="UP000252189"/>
    </source>
</evidence>
<name>A0A368N118_9EURY</name>